<evidence type="ECO:0000256" key="21">
    <source>
        <dbReference type="ARBA" id="ARBA00046246"/>
    </source>
</evidence>
<evidence type="ECO:0000256" key="22">
    <source>
        <dbReference type="SAM" id="MobiDB-lite"/>
    </source>
</evidence>
<keyword evidence="11" id="KW-0547">Nucleotide-binding</keyword>
<dbReference type="Gene3D" id="2.60.120.20">
    <property type="match status" value="1"/>
</dbReference>
<dbReference type="EMBL" id="MH453861">
    <property type="protein sequence ID" value="AXF38726.1"/>
    <property type="molecule type" value="Genomic_RNA"/>
</dbReference>
<keyword evidence="13" id="KW-0788">Thiol protease</keyword>
<evidence type="ECO:0000259" key="24">
    <source>
        <dbReference type="PROSITE" id="PS51218"/>
    </source>
</evidence>
<accession>A0A3G1RPF3</accession>
<dbReference type="SUPFAM" id="SSF52540">
    <property type="entry name" value="P-loop containing nucleoside triphosphate hydrolases"/>
    <property type="match status" value="1"/>
</dbReference>
<feature type="domain" description="SF3 helicase" evidence="24">
    <location>
        <begin position="587"/>
        <end position="748"/>
    </location>
</feature>
<dbReference type="Gene3D" id="1.10.260.110">
    <property type="match status" value="1"/>
</dbReference>
<dbReference type="PROSITE" id="PS51894">
    <property type="entry name" value="CV_3CL_PRO"/>
    <property type="match status" value="1"/>
</dbReference>
<dbReference type="InterPro" id="IPR043128">
    <property type="entry name" value="Rev_trsase/Diguanyl_cyclase"/>
</dbReference>
<dbReference type="InterPro" id="IPR014759">
    <property type="entry name" value="Helicase_SF3_ssRNA_vir"/>
</dbReference>
<dbReference type="CDD" id="cd00205">
    <property type="entry name" value="rhv_like"/>
    <property type="match status" value="1"/>
</dbReference>
<comment type="function">
    <text evidence="21">Probable key protein responsible for the formation of membrane alterations by the virus. Induces the formation of convoluted membranes derived from the host ER. These remodeled membranes probably form the viral factories that contain the replication complex. Together with NS2 and NTPase, initiates the formation of the replication complex.</text>
</comment>
<evidence type="ECO:0000256" key="15">
    <source>
        <dbReference type="ARBA" id="ARBA00022844"/>
    </source>
</evidence>
<name>A0A3G1RPF3_9CALI</name>
<dbReference type="GO" id="GO:0003723">
    <property type="term" value="F:RNA binding"/>
    <property type="evidence" value="ECO:0007669"/>
    <property type="project" value="InterPro"/>
</dbReference>
<keyword evidence="5" id="KW-0191">Covalent protein-RNA linkage</keyword>
<feature type="domain" description="Peptidase C24" evidence="25">
    <location>
        <begin position="1168"/>
        <end position="1325"/>
    </location>
</feature>
<keyword evidence="7" id="KW-0167">Capsid protein</keyword>
<dbReference type="InterPro" id="IPR009003">
    <property type="entry name" value="Peptidase_S1_PA"/>
</dbReference>
<dbReference type="InterPro" id="IPR004004">
    <property type="entry name" value="Helic/Pol/Pept_Calicivir-typ"/>
</dbReference>
<dbReference type="InterPro" id="IPR001205">
    <property type="entry name" value="RNA-dir_pol_C"/>
</dbReference>
<evidence type="ECO:0000256" key="17">
    <source>
        <dbReference type="ARBA" id="ARBA00023200"/>
    </source>
</evidence>
<evidence type="ECO:0000256" key="10">
    <source>
        <dbReference type="ARBA" id="ARBA00022695"/>
    </source>
</evidence>
<dbReference type="SUPFAM" id="SSF56672">
    <property type="entry name" value="DNA/RNA polymerases"/>
    <property type="match status" value="1"/>
</dbReference>
<dbReference type="InterPro" id="IPR043502">
    <property type="entry name" value="DNA/RNA_pol_sf"/>
</dbReference>
<evidence type="ECO:0000256" key="7">
    <source>
        <dbReference type="ARBA" id="ARBA00022561"/>
    </source>
</evidence>
<evidence type="ECO:0000256" key="6">
    <source>
        <dbReference type="ARBA" id="ARBA00022553"/>
    </source>
</evidence>
<keyword evidence="15" id="KW-0946">Virion</keyword>
<dbReference type="Gene3D" id="1.20.960.20">
    <property type="match status" value="1"/>
</dbReference>
<dbReference type="GO" id="GO:0003968">
    <property type="term" value="F:RNA-directed RNA polymerase activity"/>
    <property type="evidence" value="ECO:0007669"/>
    <property type="project" value="UniProtKB-KW"/>
</dbReference>
<dbReference type="GO" id="GO:0030430">
    <property type="term" value="C:host cell cytoplasm"/>
    <property type="evidence" value="ECO:0007669"/>
    <property type="project" value="UniProtKB-SubCell"/>
</dbReference>
<evidence type="ECO:0000256" key="20">
    <source>
        <dbReference type="ARBA" id="ARBA00046180"/>
    </source>
</evidence>
<dbReference type="Pfam" id="PF00680">
    <property type="entry name" value="RdRP_1"/>
    <property type="match status" value="1"/>
</dbReference>
<comment type="function">
    <text evidence="20">Viral genome-linked protein is covalently linked to the 5'-end of the positive-strand, negative-strand genomic RNAs and subgenomic RNA. Acts as a genome-linked replication primer. May recruit ribosome to viral RNA thereby promoting viral proteins translation. Interacts with host translation initiation complex to allow the translation of viral proteins.</text>
</comment>
<evidence type="ECO:0000256" key="4">
    <source>
        <dbReference type="ARBA" id="ARBA00022484"/>
    </source>
</evidence>
<evidence type="ECO:0000256" key="8">
    <source>
        <dbReference type="ARBA" id="ARBA00022670"/>
    </source>
</evidence>
<evidence type="ECO:0000313" key="26">
    <source>
        <dbReference type="EMBL" id="AXF38726.1"/>
    </source>
</evidence>
<evidence type="ECO:0000256" key="3">
    <source>
        <dbReference type="ARBA" id="ARBA00020107"/>
    </source>
</evidence>
<evidence type="ECO:0000256" key="18">
    <source>
        <dbReference type="ARBA" id="ARBA00045264"/>
    </source>
</evidence>
<reference evidence="26" key="1">
    <citation type="journal article" date="2018" name="Mol. Ecol.">
        <title>Virus-virus interactions and host ecology are associated with RNA virome structure in wild birds.</title>
        <authorList>
            <person name="Wille M."/>
            <person name="Eden J.S."/>
            <person name="Shi M."/>
            <person name="Klaassen M."/>
            <person name="Hurt A.C."/>
            <person name="Holmes E.C."/>
        </authorList>
    </citation>
    <scope>NUCLEOTIDE SEQUENCE</scope>
    <source>
        <strain evidence="26">MW19</strain>
    </source>
</reference>
<dbReference type="GO" id="GO:0006351">
    <property type="term" value="P:DNA-templated transcription"/>
    <property type="evidence" value="ECO:0007669"/>
    <property type="project" value="InterPro"/>
</dbReference>
<dbReference type="Pfam" id="PF03510">
    <property type="entry name" value="Peptidase_C24"/>
    <property type="match status" value="1"/>
</dbReference>
<evidence type="ECO:0000256" key="14">
    <source>
        <dbReference type="ARBA" id="ARBA00022840"/>
    </source>
</evidence>
<dbReference type="GO" id="GO:0006508">
    <property type="term" value="P:proteolysis"/>
    <property type="evidence" value="ECO:0007669"/>
    <property type="project" value="UniProtKB-KW"/>
</dbReference>
<keyword evidence="8" id="KW-0645">Protease</keyword>
<dbReference type="SUPFAM" id="SSF88633">
    <property type="entry name" value="Positive stranded ssRNA viruses"/>
    <property type="match status" value="1"/>
</dbReference>
<dbReference type="GO" id="GO:0005524">
    <property type="term" value="F:ATP binding"/>
    <property type="evidence" value="ECO:0007669"/>
    <property type="project" value="UniProtKB-KW"/>
</dbReference>
<dbReference type="InterPro" id="IPR027417">
    <property type="entry name" value="P-loop_NTPase"/>
</dbReference>
<dbReference type="PRINTS" id="PR00916">
    <property type="entry name" value="2CENDOPTASE"/>
</dbReference>
<dbReference type="SUPFAM" id="SSF50494">
    <property type="entry name" value="Trypsin-like serine proteases"/>
    <property type="match status" value="1"/>
</dbReference>
<dbReference type="PROSITE" id="PS50507">
    <property type="entry name" value="RDRP_SSRNA_POS"/>
    <property type="match status" value="1"/>
</dbReference>
<dbReference type="InterPro" id="IPR033703">
    <property type="entry name" value="Rhv-like"/>
</dbReference>
<evidence type="ECO:0000259" key="25">
    <source>
        <dbReference type="PROSITE" id="PS51894"/>
    </source>
</evidence>
<keyword evidence="12" id="KW-0378">Hydrolase</keyword>
<sequence length="2406" mass="266595">MITAMACFRSTLSTPKNNSATKNSAQNHSLKCEGRRSKALPFCDECVDEWCDCERCAPHYDDFECLCYRHLRGCPHKQHQPTLNLPQLVQQDTCWCGEIHWLPEKSHRERFVDKYCKKSSMFKFYQKFVLKPKLQGPTSDKIRNGNIPVPEKLDPKDPKPDLLVYRPLWGDDEQDEENYHAWVKTLPVYREWVDARADYLRDGYIPLVDLSPTTSSVPDGDDDSAQPVHLDAEFNLSMETCERIGALPDEETVGVIKDLLKSSTSTRGFARELFSRISNSTDPGTLFSSMAEVSRNRDGSLDTRALEILYSCLFVCQHSARFSSGQYSAAARTLATDVRPISFEDSVVSVIDRATRPFVGARWFEWLTTFVENMVLGVKFLCECENVIETFIGRVKLVALMAILNTYDGTNAGLIATIIAILQLYDLDNENFIVDMASALAGVLWTWIEAGINFLRPPARLQGPETAITTLVALFAGFLITLFGNLPGPIASQVRALCVGGITLMTLIRAFQTIYKMCIDHWHRRTVTRVMDRVNAYIITIADPTVFSSAPRVRELREDIEKTQEEIRKLMTNPDFEKYSSTLKALNASIQMLMQKVAILTAGSSVREPPLFVLLTGPAGFGKTTLAYHLCEAFAPGVRPSTFDLHNDHHDNYTGEPTCIWDEFDVDMDGRFVETVIKMVNKAPFMINCDLSENKGKLFTSSLVVATSNAETPLQPNHIRAHPFYRRMLIVDVLSRDIAAHLQQHPGVEVPEHMYKDDFSHLQLSVRAPLAYTYRGDILGTQNTRAPQRISVKGLIEMIRKRAPKLQIQRPLMSIGKLQAPPEVPQTIYIACPDPEKLYQSIRHLFDLESSFAGIGIEGKTHCMHVYPGHRVVLCPKRGKTDMYVTEVCSVTITPEAKTDLNTLLDLRPPLPSKINKHLHRHIFVSAAHFGTPPPPAMPVYHTYTVSDVRDLISVYRREYGVAYTAGWMFEILKATVRVDFQKLFTDLARRTLPEDPHAFAVKTPVGTYVIFSSYHAQIFFTREIVPSLTRDIVDVTSKKATFGRQIVNYVKYLFHFMLQHLHTVLAMTSVMHLYQQRQARPQAPPQHLPATPANVRRDFRGVALTDSEYSDWREYRTNIDPNVSVNDYIEAREYVRGQLRNISPRLRDLAEHVKLKSESEGTGILQSPPEDGYSKCSPLVRPTGDHGGWACHIGGGRWVMNAHCWREGMRLDNIVLEKINHPLAAGDVIVVRGPIAPDSFVVGTNVPVRSWDSRPLYHVTTHTCVIEEQPISGWVAMMPGGTHDGDCGRPYLDRLGHLVGIHSAVYSGSNQSVISKITGIGEEKEITWRDIPVTNSGRSLGPLPKGTAYGRSPAHPEVYPWERCEPAPYGFPDPRGLPTQERLLAWQLEPFVQEPMDLPPIVDAAARYVSLYFKDLLSFMPAVKQLCPDEAMLTMDLTTSCGPFVPGKKSEYIVVIGGFPIYDAGSAFGIHIHNTLAVASAGQPIENAYQLALKDELLPIPKCHQKKRLIWGTDCGLTLLAAMVWGDLFTKLKMINFVSPCAVGCNPHSTFCISVADKFYGKSTICLDYSKWDSTMNPRIIHAAVDILCDLAPPGPLNDSLRATLKQRPVGYFMDKKVYATRGLPSGTPGTSIVNSICHCILYTAALWMTCDQEGIAREADPLSSCPIITYGDDCIYGFNSRLAACLPSFIDSLRALGLKPTSPDKTDNFRLDGPMVFLKRKWSVLDVHGSDMIVAPLELDSILRQVVWIKGGKQVMHTEKKNVPATRQTQMQECLYELAIHGKATFNEWIELFRETANVEGYHLLDDWDSLIEVYRSRYMVGDLGCNASLETLLGGRLQAPPDQTPNPDGSSSSPANPENASGLVTGSYTATPAVVGTAGAPQPASQPLAVMGSGAQTGVPPELMGLWVASQRFSWTSQQPNGTLLGSIRLDPRIHPHLEVLSRIYAGWSGSMNVRILLSASGMYGGRILAAVLPPNIPPETVSNPTAYPCAILDARLSAPLELTIPDIRLGTYHPTDSDESTTSLSLYVNAPLLNPFASGAGHSAAVDVTVYVSPGVDFAFCILREPASQEVLISSVLGSNTSQWWPNRIGGSKILSLQLVDSVVQSWNHFECDSSTHGWGNCTGGPQWARGYITGSPTTNECTAWELYYYFPGVDGGWEQAPNTPDFFCTQNSADASNIANYDNPVPIYACYNDQDSAAGTLPNIQDKKAVTAYGFHGTASWVANDSAVTGKPMLNQGRFIFVTDTISGDVHDQAMFAVFVGFTGRRDRVVSKVLAPSSPTGWPSAGNKMIYFRSRGFCGDPEGCIIDSSQPLCLSESLMNQTFTIPPRSMAVFRLSSPTDSFEIGLRSDGYLMTGAGASTVNLKDVHYDIKFAGFTTLGTPLVGPASLGRGKQAIKDGYFQ</sequence>
<keyword evidence="10" id="KW-0548">Nucleotidyltransferase</keyword>
<keyword evidence="17" id="KW-1035">Host cytoplasm</keyword>
<keyword evidence="9" id="KW-0808">Transferase</keyword>
<comment type="function">
    <text evidence="19">Displays NTPase activity, but no helicase activity. Induces the formation of convoluted membranes derived from the host ER. These remodeled membranes probably form the viral factories that contain the replication complex. Together with NS2 and NS4, initiates the formation of the replication complex.</text>
</comment>
<protein>
    <recommendedName>
        <fullName evidence="3">Genome polyprotein</fullName>
    </recommendedName>
</protein>
<evidence type="ECO:0000256" key="2">
    <source>
        <dbReference type="ARBA" id="ARBA00004328"/>
    </source>
</evidence>
<dbReference type="GO" id="GO:0003724">
    <property type="term" value="F:RNA helicase activity"/>
    <property type="evidence" value="ECO:0007669"/>
    <property type="project" value="InterPro"/>
</dbReference>
<evidence type="ECO:0000256" key="1">
    <source>
        <dbReference type="ARBA" id="ARBA00004192"/>
    </source>
</evidence>
<evidence type="ECO:0000256" key="9">
    <source>
        <dbReference type="ARBA" id="ARBA00022679"/>
    </source>
</evidence>
<evidence type="ECO:0000259" key="23">
    <source>
        <dbReference type="PROSITE" id="PS50507"/>
    </source>
</evidence>
<feature type="region of interest" description="Disordered" evidence="22">
    <location>
        <begin position="1839"/>
        <end position="1866"/>
    </location>
</feature>
<proteinExistence type="predicted"/>
<dbReference type="PRINTS" id="PR00918">
    <property type="entry name" value="CALICVIRUSNS"/>
</dbReference>
<evidence type="ECO:0000256" key="13">
    <source>
        <dbReference type="ARBA" id="ARBA00022807"/>
    </source>
</evidence>
<evidence type="ECO:0000256" key="19">
    <source>
        <dbReference type="ARBA" id="ARBA00045380"/>
    </source>
</evidence>
<evidence type="ECO:0000256" key="12">
    <source>
        <dbReference type="ARBA" id="ARBA00022801"/>
    </source>
</evidence>
<feature type="domain" description="RdRp catalytic" evidence="23">
    <location>
        <begin position="1563"/>
        <end position="1688"/>
    </location>
</feature>
<organism evidence="26">
    <name type="scientific">Ruddy turnstone calicivirus A</name>
    <dbReference type="NCBI Taxonomy" id="2212768"/>
    <lineage>
        <taxon>Viruses</taxon>
        <taxon>Riboviria</taxon>
        <taxon>Orthornavirae</taxon>
        <taxon>Pisuviricota</taxon>
        <taxon>Pisoniviricetes</taxon>
        <taxon>Picornavirales</taxon>
        <taxon>Caliciviridae</taxon>
    </lineage>
</organism>
<keyword evidence="6" id="KW-0597">Phosphoprotein</keyword>
<dbReference type="InterPro" id="IPR004005">
    <property type="entry name" value="Calicivirus_coat"/>
</dbReference>
<keyword evidence="4" id="KW-0696">RNA-directed RNA polymerase</keyword>
<keyword evidence="14" id="KW-0067">ATP-binding</keyword>
<dbReference type="InterPro" id="IPR000605">
    <property type="entry name" value="Helicase_SF3_ssDNA/RNA_vir"/>
</dbReference>
<dbReference type="Gene3D" id="6.10.250.3230">
    <property type="match status" value="1"/>
</dbReference>
<dbReference type="PROSITE" id="PS51218">
    <property type="entry name" value="SF3_HELICASE_2"/>
    <property type="match status" value="1"/>
</dbReference>
<dbReference type="InterPro" id="IPR007094">
    <property type="entry name" value="RNA-dir_pol_PSvirus"/>
</dbReference>
<feature type="compositionally biased region" description="Low complexity" evidence="22">
    <location>
        <begin position="1852"/>
        <end position="1865"/>
    </location>
</feature>
<dbReference type="GO" id="GO:0004197">
    <property type="term" value="F:cysteine-type endopeptidase activity"/>
    <property type="evidence" value="ECO:0007669"/>
    <property type="project" value="InterPro"/>
</dbReference>
<comment type="function">
    <text evidence="18">Together with NTPase and NS4, initiates the formation of the replication complex. Induces the proliferation of the host smooth ER membranes forming long tubular structures. These remodeled membranes probably form the viral factories that contain the replication complex.</text>
</comment>
<comment type="subcellular location">
    <subcellularLocation>
        <location evidence="1">Host cytoplasm</location>
    </subcellularLocation>
    <subcellularLocation>
        <location evidence="2">Virion</location>
    </subcellularLocation>
</comment>
<dbReference type="GO" id="GO:0039694">
    <property type="term" value="P:viral RNA genome replication"/>
    <property type="evidence" value="ECO:0007669"/>
    <property type="project" value="InterPro"/>
</dbReference>
<dbReference type="Pfam" id="PF00915">
    <property type="entry name" value="Calici_coat"/>
    <property type="match status" value="1"/>
</dbReference>
<dbReference type="GO" id="GO:0019028">
    <property type="term" value="C:viral capsid"/>
    <property type="evidence" value="ECO:0007669"/>
    <property type="project" value="UniProtKB-KW"/>
</dbReference>
<evidence type="ECO:0000256" key="5">
    <source>
        <dbReference type="ARBA" id="ARBA00022520"/>
    </source>
</evidence>
<evidence type="ECO:0000256" key="16">
    <source>
        <dbReference type="ARBA" id="ARBA00022953"/>
    </source>
</evidence>
<keyword evidence="16" id="KW-0693">Viral RNA replication</keyword>
<evidence type="ECO:0000256" key="11">
    <source>
        <dbReference type="ARBA" id="ARBA00022741"/>
    </source>
</evidence>
<dbReference type="Pfam" id="PF00910">
    <property type="entry name" value="RNA_helicase"/>
    <property type="match status" value="1"/>
</dbReference>
<dbReference type="Gene3D" id="3.30.70.270">
    <property type="match status" value="1"/>
</dbReference>
<dbReference type="InterPro" id="IPR029053">
    <property type="entry name" value="Viral_coat"/>
</dbReference>
<dbReference type="InterPro" id="IPR000317">
    <property type="entry name" value="Peptidase_C24"/>
</dbReference>